<accession>A0ABP1FZX2</accession>
<evidence type="ECO:0000256" key="2">
    <source>
        <dbReference type="ARBA" id="ARBA00022801"/>
    </source>
</evidence>
<evidence type="ECO:0000259" key="8">
    <source>
        <dbReference type="PROSITE" id="PS51194"/>
    </source>
</evidence>
<feature type="compositionally biased region" description="Low complexity" evidence="6">
    <location>
        <begin position="157"/>
        <end position="168"/>
    </location>
</feature>
<dbReference type="InterPro" id="IPR056890">
    <property type="entry name" value="UBA_DHX29-like"/>
</dbReference>
<feature type="region of interest" description="Disordered" evidence="6">
    <location>
        <begin position="294"/>
        <end position="399"/>
    </location>
</feature>
<keyword evidence="3" id="KW-0347">Helicase</keyword>
<comment type="similarity">
    <text evidence="5">Belongs to the DExH box helicase family.</text>
</comment>
<dbReference type="Pfam" id="PF07717">
    <property type="entry name" value="OB_NTP_bind"/>
    <property type="match status" value="1"/>
</dbReference>
<dbReference type="Pfam" id="PF24899">
    <property type="entry name" value="UBA_DHX29"/>
    <property type="match status" value="1"/>
</dbReference>
<proteinExistence type="inferred from homology"/>
<dbReference type="Gene3D" id="3.40.50.300">
    <property type="entry name" value="P-loop containing nucleotide triphosphate hydrolases"/>
    <property type="match status" value="2"/>
</dbReference>
<dbReference type="EMBL" id="CAXHTA020000011">
    <property type="protein sequence ID" value="CAL5224586.1"/>
    <property type="molecule type" value="Genomic_DNA"/>
</dbReference>
<feature type="domain" description="Helicase C-terminal" evidence="8">
    <location>
        <begin position="947"/>
        <end position="1121"/>
    </location>
</feature>
<dbReference type="Pfam" id="PF26026">
    <property type="entry name" value="RNA_hel_CTD"/>
    <property type="match status" value="1"/>
</dbReference>
<dbReference type="Pfam" id="PF00270">
    <property type="entry name" value="DEAD"/>
    <property type="match status" value="1"/>
</dbReference>
<feature type="domain" description="Helicase ATP-binding" evidence="7">
    <location>
        <begin position="672"/>
        <end position="847"/>
    </location>
</feature>
<keyword evidence="1" id="KW-0547">Nucleotide-binding</keyword>
<dbReference type="SUPFAM" id="SSF52540">
    <property type="entry name" value="P-loop containing nucleoside triphosphate hydrolases"/>
    <property type="match status" value="1"/>
</dbReference>
<dbReference type="InterPro" id="IPR002464">
    <property type="entry name" value="DNA/RNA_helicase_DEAH_CS"/>
</dbReference>
<evidence type="ECO:0000259" key="7">
    <source>
        <dbReference type="PROSITE" id="PS51192"/>
    </source>
</evidence>
<reference evidence="9 10" key="1">
    <citation type="submission" date="2024-06" db="EMBL/GenBank/DDBJ databases">
        <authorList>
            <person name="Kraege A."/>
            <person name="Thomma B."/>
        </authorList>
    </citation>
    <scope>NUCLEOTIDE SEQUENCE [LARGE SCALE GENOMIC DNA]</scope>
</reference>
<keyword evidence="10" id="KW-1185">Reference proteome</keyword>
<keyword evidence="2" id="KW-0378">Hydrolase</keyword>
<dbReference type="InterPro" id="IPR011545">
    <property type="entry name" value="DEAD/DEAH_box_helicase_dom"/>
</dbReference>
<feature type="region of interest" description="Disordered" evidence="6">
    <location>
        <begin position="156"/>
        <end position="184"/>
    </location>
</feature>
<dbReference type="CDD" id="cd18791">
    <property type="entry name" value="SF2_C_RHA"/>
    <property type="match status" value="1"/>
</dbReference>
<dbReference type="PROSITE" id="PS00690">
    <property type="entry name" value="DEAH_ATP_HELICASE"/>
    <property type="match status" value="1"/>
</dbReference>
<dbReference type="PROSITE" id="PS51194">
    <property type="entry name" value="HELICASE_CTER"/>
    <property type="match status" value="1"/>
</dbReference>
<organism evidence="9 10">
    <name type="scientific">Coccomyxa viridis</name>
    <dbReference type="NCBI Taxonomy" id="1274662"/>
    <lineage>
        <taxon>Eukaryota</taxon>
        <taxon>Viridiplantae</taxon>
        <taxon>Chlorophyta</taxon>
        <taxon>core chlorophytes</taxon>
        <taxon>Trebouxiophyceae</taxon>
        <taxon>Trebouxiophyceae incertae sedis</taxon>
        <taxon>Coccomyxaceae</taxon>
        <taxon>Coccomyxa</taxon>
    </lineage>
</organism>
<feature type="region of interest" description="Disordered" evidence="6">
    <location>
        <begin position="417"/>
        <end position="437"/>
    </location>
</feature>
<gene>
    <name evidence="9" type="primary">g7293</name>
    <name evidence="9" type="ORF">VP750_LOCUS6245</name>
</gene>
<dbReference type="SMART" id="SM00487">
    <property type="entry name" value="DEXDc"/>
    <property type="match status" value="1"/>
</dbReference>
<name>A0ABP1FZX2_9CHLO</name>
<evidence type="ECO:0000313" key="10">
    <source>
        <dbReference type="Proteomes" id="UP001497392"/>
    </source>
</evidence>
<evidence type="ECO:0000256" key="1">
    <source>
        <dbReference type="ARBA" id="ARBA00022741"/>
    </source>
</evidence>
<dbReference type="Gene3D" id="1.20.120.1080">
    <property type="match status" value="1"/>
</dbReference>
<dbReference type="InterPro" id="IPR014001">
    <property type="entry name" value="Helicase_ATP-bd"/>
</dbReference>
<dbReference type="InterPro" id="IPR011709">
    <property type="entry name" value="DEAD-box_helicase_OB_fold"/>
</dbReference>
<dbReference type="PANTHER" id="PTHR18934">
    <property type="entry name" value="ATP-DEPENDENT RNA HELICASE"/>
    <property type="match status" value="1"/>
</dbReference>
<feature type="compositionally biased region" description="Basic and acidic residues" evidence="6">
    <location>
        <begin position="169"/>
        <end position="184"/>
    </location>
</feature>
<dbReference type="PANTHER" id="PTHR18934:SF246">
    <property type="entry name" value="DEXH-BOX ATP-DEPENDENT RNA HELICASE DEXH4, CHLOROPLASTIC-RELATED"/>
    <property type="match status" value="1"/>
</dbReference>
<dbReference type="SMART" id="SM00490">
    <property type="entry name" value="HELICc"/>
    <property type="match status" value="1"/>
</dbReference>
<dbReference type="Proteomes" id="UP001497392">
    <property type="component" value="Unassembled WGS sequence"/>
</dbReference>
<dbReference type="CDD" id="cd17917">
    <property type="entry name" value="DEXHc_RHA-like"/>
    <property type="match status" value="1"/>
</dbReference>
<keyword evidence="4" id="KW-0067">ATP-binding</keyword>
<dbReference type="Pfam" id="PF00271">
    <property type="entry name" value="Helicase_C"/>
    <property type="match status" value="1"/>
</dbReference>
<evidence type="ECO:0000256" key="3">
    <source>
        <dbReference type="ARBA" id="ARBA00022806"/>
    </source>
</evidence>
<feature type="region of interest" description="Disordered" evidence="6">
    <location>
        <begin position="1"/>
        <end position="29"/>
    </location>
</feature>
<protein>
    <submittedName>
        <fullName evidence="9">G7293 protein</fullName>
    </submittedName>
</protein>
<comment type="caution">
    <text evidence="9">The sequence shown here is derived from an EMBL/GenBank/DDBJ whole genome shotgun (WGS) entry which is preliminary data.</text>
</comment>
<sequence length="1489" mass="161444">MAGGKKSGRKAAASAAAHAASKHKTSSVAISAATEARVRDAIAGLDIAGAKPGSKQPQASADDVAKAYEALLAHGFKDAQIQQAMQAQAGDDMSEEALLDWLCLHVDPADLPKRFVGESLSRKAAAGIKVMAKADEELAAQRRKDAAMGVKAVDRSAQFALPPQQAPAKPKDRAKTEEEKRNTRDWILQYAQEDSDSEDGSNKGEEAIEDWEIWGDPREIERRKAERARAAIPPEQRKLQVAEEWALTRAEAARAKAAGDKARQKIAGQLIAGLKREIQQLGLTEEAVERMAERYREPAPAQVAPDLASEEWPDLNGSAANGHSDKHETSGKADAAWEEDDEQVALAHDHSEEAADALATKEPPFQEKTVSPAAHDDAAGPKQESGELEADIDLGPGMFDEDAAGMLNVAPASKPKTLEDLVGPWGGYGTSKKKGSKIKKAAEPPPEIKLPKAVLQQLCQKQQWPPPRFERLPPGGHRLAHAGMRYSVTLSMPASSGPRKKKAAPPKTFTVHEEDDGWETIQDAQNAAALFVLFSVLTGNDERVATWRQLAQSWQDMWLKWDSEQGSRKADAQADVGDEKRMAFVNSLLAQSAKPEAALQRSREAVPEHPGALPVAPEASNGHAAFTQSAAQVAESREMQRRLKAWRDSAEGIRWQGKRDQLPVVQIRQGLVEALSQHDVAVVGGDTGCGKTTQVPQFLLDAAIEDGQGAVCNIVCTQPRRIAAISVAERVASERGEAAPGQAGSLVGYHVRLDAASTRQTKLLFCTTGILLRRLASDAQLSKVSHVIVDEVHERTLQGDFLMALLKDILAARRAAGRPLKVVLMSATLDSDMFAGYYSHCPVLTAGGRTFPVEQHYLEDAYELTGYRLDADSPAAMRDHGQKDRRRQLEKAVSQGNKAVVKAGWGDEGADVGPLNPHYDADLYQDYSQSVRRNLARVDENRIDFDLLEELVGHIDASYDEGAVLVFLPGLGEITALYERLTASRSHREGHLWVLPLHSTISPTEQRRVFERPPEGVRKVVLATNIAETSLTIEDVVYVVDSGKLKERRYDASRGMSLLVEDWVSRASALQRKGRAGRVRPGQCFGLYTRQRCEQRMRKYQAPEMARVPLEELVLQIHLLGLGPAAEFLARVIEPPPAKSITGAVSQLQAIGALTPEEAFTPLGRNLAQLPVDAKVGKLLVIGASLGCLSPALTIAACLSYKSPFSAPFEQQDAAMRAKQGFAATGSGFISSGQQSDHLLMVAAYNAWEDAKAQGGKQTAASFTRKHMLSGQTLEMLGDMRGQFASMLADIGFVRAPGRGGPRGAKGSAAWVDDRKAAWNQHSAQPAVVKAALCAALYPNAAVKDESAGKAVRPAWNDGVADVYIHPSSINHPLEAQQFLRPYLVYLEKVKTSRTFLRDCTVVSPMALLLFGGALSVMHESGYVLVDDWLRIRASAPTAVLVKKLRSALDALLADKARRPDMDIMVSGGQIVDAIVKLLQDEEAAQAWT</sequence>
<dbReference type="Pfam" id="PF21010">
    <property type="entry name" value="HA2_C"/>
    <property type="match status" value="1"/>
</dbReference>
<evidence type="ECO:0000256" key="5">
    <source>
        <dbReference type="ARBA" id="ARBA00060772"/>
    </source>
</evidence>
<evidence type="ECO:0000256" key="4">
    <source>
        <dbReference type="ARBA" id="ARBA00022840"/>
    </source>
</evidence>
<dbReference type="PROSITE" id="PS51192">
    <property type="entry name" value="HELICASE_ATP_BIND_1"/>
    <property type="match status" value="1"/>
</dbReference>
<dbReference type="SMART" id="SM00847">
    <property type="entry name" value="HA2"/>
    <property type="match status" value="1"/>
</dbReference>
<dbReference type="InterPro" id="IPR027417">
    <property type="entry name" value="P-loop_NTPase"/>
</dbReference>
<feature type="compositionally biased region" description="Low complexity" evidence="6">
    <location>
        <begin position="10"/>
        <end position="19"/>
    </location>
</feature>
<dbReference type="InterPro" id="IPR007502">
    <property type="entry name" value="Helicase-assoc_dom"/>
</dbReference>
<evidence type="ECO:0000256" key="6">
    <source>
        <dbReference type="SAM" id="MobiDB-lite"/>
    </source>
</evidence>
<dbReference type="InterPro" id="IPR001650">
    <property type="entry name" value="Helicase_C-like"/>
</dbReference>
<dbReference type="InterPro" id="IPR059023">
    <property type="entry name" value="RNA_hel_CTD"/>
</dbReference>
<evidence type="ECO:0000313" key="9">
    <source>
        <dbReference type="EMBL" id="CAL5224586.1"/>
    </source>
</evidence>